<reference evidence="9" key="2">
    <citation type="journal article" date="2021" name="PeerJ">
        <title>Extensive microbial diversity within the chicken gut microbiome revealed by metagenomics and culture.</title>
        <authorList>
            <person name="Gilroy R."/>
            <person name="Ravi A."/>
            <person name="Getino M."/>
            <person name="Pursley I."/>
            <person name="Horton D.L."/>
            <person name="Alikhan N.F."/>
            <person name="Baker D."/>
            <person name="Gharbi K."/>
            <person name="Hall N."/>
            <person name="Watson M."/>
            <person name="Adriaenssens E.M."/>
            <person name="Foster-Nyarko E."/>
            <person name="Jarju S."/>
            <person name="Secka A."/>
            <person name="Antonio M."/>
            <person name="Oren A."/>
            <person name="Chaudhuri R.R."/>
            <person name="La Ragione R."/>
            <person name="Hildebrand F."/>
            <person name="Pallen M.J."/>
        </authorList>
    </citation>
    <scope>NUCLEOTIDE SEQUENCE</scope>
    <source>
        <strain evidence="9">ChiSxjej1B13-7958</strain>
    </source>
</reference>
<gene>
    <name evidence="7 9" type="primary">recR</name>
    <name evidence="9" type="ORF">IAB89_00505</name>
</gene>
<dbReference type="Proteomes" id="UP000824242">
    <property type="component" value="Unassembled WGS sequence"/>
</dbReference>
<evidence type="ECO:0000256" key="3">
    <source>
        <dbReference type="ARBA" id="ARBA00022771"/>
    </source>
</evidence>
<organism evidence="9 10">
    <name type="scientific">Candidatus Caccousia avicola</name>
    <dbReference type="NCBI Taxonomy" id="2840721"/>
    <lineage>
        <taxon>Bacteria</taxon>
        <taxon>Bacillati</taxon>
        <taxon>Bacillota</taxon>
        <taxon>Clostridia</taxon>
        <taxon>Eubacteriales</taxon>
        <taxon>Oscillospiraceae</taxon>
        <taxon>Oscillospiraceae incertae sedis</taxon>
        <taxon>Candidatus Caccousia</taxon>
    </lineage>
</organism>
<name>A0A9D1ALA1_9FIRM</name>
<dbReference type="CDD" id="cd01025">
    <property type="entry name" value="TOPRIM_recR"/>
    <property type="match status" value="1"/>
</dbReference>
<dbReference type="GO" id="GO:0006310">
    <property type="term" value="P:DNA recombination"/>
    <property type="evidence" value="ECO:0007669"/>
    <property type="project" value="UniProtKB-UniRule"/>
</dbReference>
<keyword evidence="1 7" id="KW-0479">Metal-binding</keyword>
<dbReference type="PROSITE" id="PS01300">
    <property type="entry name" value="RECR"/>
    <property type="match status" value="1"/>
</dbReference>
<dbReference type="Gene3D" id="6.10.250.240">
    <property type="match status" value="1"/>
</dbReference>
<dbReference type="InterPro" id="IPR000093">
    <property type="entry name" value="DNA_Rcmb_RecR"/>
</dbReference>
<dbReference type="EMBL" id="DVGZ01000004">
    <property type="protein sequence ID" value="HIR46130.1"/>
    <property type="molecule type" value="Genomic_DNA"/>
</dbReference>
<dbReference type="PANTHER" id="PTHR30446:SF0">
    <property type="entry name" value="RECOMBINATION PROTEIN RECR"/>
    <property type="match status" value="1"/>
</dbReference>
<evidence type="ECO:0000256" key="7">
    <source>
        <dbReference type="HAMAP-Rule" id="MF_00017"/>
    </source>
</evidence>
<feature type="zinc finger region" description="C4-type" evidence="7">
    <location>
        <begin position="59"/>
        <end position="74"/>
    </location>
</feature>
<dbReference type="GO" id="GO:0006281">
    <property type="term" value="P:DNA repair"/>
    <property type="evidence" value="ECO:0007669"/>
    <property type="project" value="UniProtKB-UniRule"/>
</dbReference>
<comment type="similarity">
    <text evidence="7">Belongs to the RecR family.</text>
</comment>
<dbReference type="Pfam" id="PF21175">
    <property type="entry name" value="RecR_C"/>
    <property type="match status" value="1"/>
</dbReference>
<reference evidence="9" key="1">
    <citation type="submission" date="2020-10" db="EMBL/GenBank/DDBJ databases">
        <authorList>
            <person name="Gilroy R."/>
        </authorList>
    </citation>
    <scope>NUCLEOTIDE SEQUENCE</scope>
    <source>
        <strain evidence="9">ChiSxjej1B13-7958</strain>
    </source>
</reference>
<dbReference type="SUPFAM" id="SSF111304">
    <property type="entry name" value="Recombination protein RecR"/>
    <property type="match status" value="1"/>
</dbReference>
<dbReference type="InterPro" id="IPR015967">
    <property type="entry name" value="Rcmb_RecR_Znf"/>
</dbReference>
<evidence type="ECO:0000256" key="4">
    <source>
        <dbReference type="ARBA" id="ARBA00022833"/>
    </source>
</evidence>
<feature type="domain" description="Toprim" evidence="8">
    <location>
        <begin position="82"/>
        <end position="177"/>
    </location>
</feature>
<dbReference type="HAMAP" id="MF_00017">
    <property type="entry name" value="RecR"/>
    <property type="match status" value="1"/>
</dbReference>
<keyword evidence="4 7" id="KW-0862">Zinc</keyword>
<dbReference type="Gene3D" id="1.10.8.420">
    <property type="entry name" value="RecR Domain 1"/>
    <property type="match status" value="1"/>
</dbReference>
<evidence type="ECO:0000256" key="1">
    <source>
        <dbReference type="ARBA" id="ARBA00022723"/>
    </source>
</evidence>
<evidence type="ECO:0000256" key="5">
    <source>
        <dbReference type="ARBA" id="ARBA00023172"/>
    </source>
</evidence>
<evidence type="ECO:0000313" key="10">
    <source>
        <dbReference type="Proteomes" id="UP000824242"/>
    </source>
</evidence>
<dbReference type="Pfam" id="PF02132">
    <property type="entry name" value="RecR_ZnF"/>
    <property type="match status" value="1"/>
</dbReference>
<protein>
    <recommendedName>
        <fullName evidence="7">Recombination protein RecR</fullName>
    </recommendedName>
</protein>
<dbReference type="Gene3D" id="3.40.1360.10">
    <property type="match status" value="1"/>
</dbReference>
<evidence type="ECO:0000259" key="8">
    <source>
        <dbReference type="PROSITE" id="PS50880"/>
    </source>
</evidence>
<dbReference type="InterPro" id="IPR006171">
    <property type="entry name" value="TOPRIM_dom"/>
</dbReference>
<evidence type="ECO:0000256" key="2">
    <source>
        <dbReference type="ARBA" id="ARBA00022763"/>
    </source>
</evidence>
<dbReference type="Pfam" id="PF13662">
    <property type="entry name" value="Toprim_4"/>
    <property type="match status" value="1"/>
</dbReference>
<comment type="function">
    <text evidence="7">May play a role in DNA repair. It seems to be involved in an RecBC-independent recombinational process of DNA repair. It may act with RecF and RecO.</text>
</comment>
<dbReference type="NCBIfam" id="TIGR00615">
    <property type="entry name" value="recR"/>
    <property type="match status" value="1"/>
</dbReference>
<keyword evidence="2 7" id="KW-0227">DNA damage</keyword>
<comment type="caution">
    <text evidence="9">The sequence shown here is derived from an EMBL/GenBank/DDBJ whole genome shotgun (WGS) entry which is preliminary data.</text>
</comment>
<evidence type="ECO:0000256" key="6">
    <source>
        <dbReference type="ARBA" id="ARBA00023204"/>
    </source>
</evidence>
<keyword evidence="5 7" id="KW-0233">DNA recombination</keyword>
<keyword evidence="3 7" id="KW-0863">Zinc-finger</keyword>
<dbReference type="PANTHER" id="PTHR30446">
    <property type="entry name" value="RECOMBINATION PROTEIN RECR"/>
    <property type="match status" value="1"/>
</dbReference>
<dbReference type="PROSITE" id="PS50880">
    <property type="entry name" value="TOPRIM"/>
    <property type="match status" value="1"/>
</dbReference>
<dbReference type="SMART" id="SM00493">
    <property type="entry name" value="TOPRIM"/>
    <property type="match status" value="1"/>
</dbReference>
<dbReference type="Pfam" id="PF21176">
    <property type="entry name" value="RecR_HhH"/>
    <property type="match status" value="1"/>
</dbReference>
<keyword evidence="6 7" id="KW-0234">DNA repair</keyword>
<dbReference type="GO" id="GO:0008270">
    <property type="term" value="F:zinc ion binding"/>
    <property type="evidence" value="ECO:0007669"/>
    <property type="project" value="UniProtKB-KW"/>
</dbReference>
<proteinExistence type="inferred from homology"/>
<dbReference type="InterPro" id="IPR034137">
    <property type="entry name" value="TOPRIM_RecR"/>
</dbReference>
<evidence type="ECO:0000313" key="9">
    <source>
        <dbReference type="EMBL" id="HIR46130.1"/>
    </source>
</evidence>
<dbReference type="InterPro" id="IPR023627">
    <property type="entry name" value="Rcmb_RecR"/>
</dbReference>
<dbReference type="AlphaFoldDB" id="A0A9D1ALA1"/>
<dbReference type="GO" id="GO:0003677">
    <property type="term" value="F:DNA binding"/>
    <property type="evidence" value="ECO:0007669"/>
    <property type="project" value="UniProtKB-UniRule"/>
</dbReference>
<accession>A0A9D1ALA1</accession>
<dbReference type="Gene3D" id="3.30.60.80">
    <property type="match status" value="1"/>
</dbReference>
<sequence>MASYTVPSLAHLVDEFERLPGIGHKSAQRLAYHVLGLTETEAQSLADAILDARKKIHYCKICCNLTDQELCSICRSETRDKSVICVVEDPRDVAALERTQEFNASYHVLHGVISPLNGVGPDQLCIKELLARVSAGGVEEVIMATNPTVEGEATAMYLSRLLKPLGVRVTRLAYGIPVGGDLEYADEITLSKALEGRSEI</sequence>